<name>A0ABP8M689_9BACT</name>
<dbReference type="InterPro" id="IPR011010">
    <property type="entry name" value="DNA_brk_join_enz"/>
</dbReference>
<dbReference type="SUPFAM" id="SSF56349">
    <property type="entry name" value="DNA breaking-rejoining enzymes"/>
    <property type="match status" value="1"/>
</dbReference>
<evidence type="ECO:0000256" key="1">
    <source>
        <dbReference type="SAM" id="MobiDB-lite"/>
    </source>
</evidence>
<keyword evidence="3" id="KW-1185">Reference proteome</keyword>
<gene>
    <name evidence="2" type="ORF">GCM10023156_02090</name>
</gene>
<evidence type="ECO:0008006" key="4">
    <source>
        <dbReference type="Google" id="ProtNLM"/>
    </source>
</evidence>
<evidence type="ECO:0000313" key="2">
    <source>
        <dbReference type="EMBL" id="GAA4444137.1"/>
    </source>
</evidence>
<reference evidence="3" key="1">
    <citation type="journal article" date="2019" name="Int. J. Syst. Evol. Microbiol.">
        <title>The Global Catalogue of Microorganisms (GCM) 10K type strain sequencing project: providing services to taxonomists for standard genome sequencing and annotation.</title>
        <authorList>
            <consortium name="The Broad Institute Genomics Platform"/>
            <consortium name="The Broad Institute Genome Sequencing Center for Infectious Disease"/>
            <person name="Wu L."/>
            <person name="Ma J."/>
        </authorList>
    </citation>
    <scope>NUCLEOTIDE SEQUENCE [LARGE SCALE GENOMIC DNA]</scope>
    <source>
        <strain evidence="3">JCM 17759</strain>
    </source>
</reference>
<organism evidence="2 3">
    <name type="scientific">Novipirellula rosea</name>
    <dbReference type="NCBI Taxonomy" id="1031540"/>
    <lineage>
        <taxon>Bacteria</taxon>
        <taxon>Pseudomonadati</taxon>
        <taxon>Planctomycetota</taxon>
        <taxon>Planctomycetia</taxon>
        <taxon>Pirellulales</taxon>
        <taxon>Pirellulaceae</taxon>
        <taxon>Novipirellula</taxon>
    </lineage>
</organism>
<protein>
    <recommendedName>
        <fullName evidence="4">Tyr recombinase domain-containing protein</fullName>
    </recommendedName>
</protein>
<dbReference type="EMBL" id="BAABGA010000006">
    <property type="protein sequence ID" value="GAA4444137.1"/>
    <property type="molecule type" value="Genomic_DNA"/>
</dbReference>
<feature type="region of interest" description="Disordered" evidence="1">
    <location>
        <begin position="1"/>
        <end position="20"/>
    </location>
</feature>
<evidence type="ECO:0000313" key="3">
    <source>
        <dbReference type="Proteomes" id="UP001500840"/>
    </source>
</evidence>
<sequence>MSRQSKGNYRDKHGRQSARVGTRSDNRVFMFNRSWSSADVDRVKQQLKDVFDFWGKWNASSNAVADSLRKGVNPVPIPTPVLEDLPEWLLQDLVQRQKVSITPLNEFGFSVSRVPLPEIELPYWEATLRRHLPSINWASLGQSAPLEVLKRLRSEQMAVLQQSADTVASIDSRPSTTAIPVKGTLQQALKAYEAYVLKSQPTNWDRHGKIKQLIERHPDIPLATLDIEQCRVLIDYWCSRPERQDKKGRYSAKRSREQLYELDNFFTHTHVSTDFAWRKPEDFDLLNRKVAKDKSKESVSVITHKLVPVADLKKLMTQGSVIQRLIATWCINCSHGAGEIGRVQWGDLFLNQDHPWKSQGLQVEPGGNWVGFLRNKSSVVGWWQLWPETIQLLEQWKPEAEEILQRKVKDDDRLIINGKGNSLYNEDSKNGQSKFAERFNYHVEVTGITRITLGRLRKQLSDWIATKKADAVVSSLALGHGKPHSDDKILFAHYSNKPWVRLFEYQQEFRHQFFEQNSPKQVSATRN</sequence>
<dbReference type="Proteomes" id="UP001500840">
    <property type="component" value="Unassembled WGS sequence"/>
</dbReference>
<comment type="caution">
    <text evidence="2">The sequence shown here is derived from an EMBL/GenBank/DDBJ whole genome shotgun (WGS) entry which is preliminary data.</text>
</comment>
<accession>A0ABP8M689</accession>
<proteinExistence type="predicted"/>